<dbReference type="EMBL" id="JBHFFA010000003">
    <property type="protein sequence ID" value="KAL2636354.1"/>
    <property type="molecule type" value="Genomic_DNA"/>
</dbReference>
<evidence type="ECO:0000256" key="1">
    <source>
        <dbReference type="SAM" id="MobiDB-lite"/>
    </source>
</evidence>
<evidence type="ECO:0000313" key="2">
    <source>
        <dbReference type="EMBL" id="KAL2636354.1"/>
    </source>
</evidence>
<comment type="caution">
    <text evidence="2">The sequence shown here is derived from an EMBL/GenBank/DDBJ whole genome shotgun (WGS) entry which is preliminary data.</text>
</comment>
<gene>
    <name evidence="2" type="ORF">R1flu_007833</name>
</gene>
<name>A0ABD1Z2L9_9MARC</name>
<keyword evidence="3" id="KW-1185">Reference proteome</keyword>
<protein>
    <submittedName>
        <fullName evidence="2">Uncharacterized protein</fullName>
    </submittedName>
</protein>
<feature type="compositionally biased region" description="Polar residues" evidence="1">
    <location>
        <begin position="47"/>
        <end position="56"/>
    </location>
</feature>
<feature type="compositionally biased region" description="Basic and acidic residues" evidence="1">
    <location>
        <begin position="13"/>
        <end position="27"/>
    </location>
</feature>
<organism evidence="2 3">
    <name type="scientific">Riccia fluitans</name>
    <dbReference type="NCBI Taxonomy" id="41844"/>
    <lineage>
        <taxon>Eukaryota</taxon>
        <taxon>Viridiplantae</taxon>
        <taxon>Streptophyta</taxon>
        <taxon>Embryophyta</taxon>
        <taxon>Marchantiophyta</taxon>
        <taxon>Marchantiopsida</taxon>
        <taxon>Marchantiidae</taxon>
        <taxon>Marchantiales</taxon>
        <taxon>Ricciaceae</taxon>
        <taxon>Riccia</taxon>
    </lineage>
</organism>
<dbReference type="AlphaFoldDB" id="A0ABD1Z2L9"/>
<reference evidence="2 3" key="1">
    <citation type="submission" date="2024-09" db="EMBL/GenBank/DDBJ databases">
        <title>Chromosome-scale assembly of Riccia fluitans.</title>
        <authorList>
            <person name="Paukszto L."/>
            <person name="Sawicki J."/>
            <person name="Karawczyk K."/>
            <person name="Piernik-Szablinska J."/>
            <person name="Szczecinska M."/>
            <person name="Mazdziarz M."/>
        </authorList>
    </citation>
    <scope>NUCLEOTIDE SEQUENCE [LARGE SCALE GENOMIC DNA]</scope>
    <source>
        <strain evidence="2">Rf_01</strain>
        <tissue evidence="2">Aerial parts of the thallus</tissue>
    </source>
</reference>
<sequence>MSVNGKNPNSPPSEKERHQCHFHKSDPKQPSMKLGYELETIVEQDTSLDSSVTISPEMTGKNMVKTGSRNAAARK</sequence>
<evidence type="ECO:0000313" key="3">
    <source>
        <dbReference type="Proteomes" id="UP001605036"/>
    </source>
</evidence>
<feature type="region of interest" description="Disordered" evidence="1">
    <location>
        <begin position="1"/>
        <end position="31"/>
    </location>
</feature>
<accession>A0ABD1Z2L9</accession>
<feature type="region of interest" description="Disordered" evidence="1">
    <location>
        <begin position="47"/>
        <end position="75"/>
    </location>
</feature>
<dbReference type="Proteomes" id="UP001605036">
    <property type="component" value="Unassembled WGS sequence"/>
</dbReference>
<proteinExistence type="predicted"/>